<organism evidence="9">
    <name type="scientific">hydrothermal vent metagenome</name>
    <dbReference type="NCBI Taxonomy" id="652676"/>
    <lineage>
        <taxon>unclassified sequences</taxon>
        <taxon>metagenomes</taxon>
        <taxon>ecological metagenomes</taxon>
    </lineage>
</organism>
<evidence type="ECO:0000313" key="9">
    <source>
        <dbReference type="EMBL" id="CUV03761.1"/>
    </source>
</evidence>
<keyword evidence="5 7" id="KW-1133">Transmembrane helix</keyword>
<sequence>MAITSAFLMMGGFFLIGVYVAGALGVLSLILMYVFSDAPLWNIMGNKAWETNTNFILIAVPLFLLMGELMLRSGMGERMYGAVSRWISFLPGGLIHTNIASCAIFAACSGSSVATSATISRVSLPTFRSRGYSERLVIGSLAAGGTLGILIPPSIGLIVYGVLVEESIGRLYLAGFIPGFMLAAMMMIMIIGAAILFPSIAPKEPGASWRLKLIGLLSMIPVIIIIMVVLGSIYAGWATPTEAAAFGVTGALVLALLNNSGPPIMAGLLKKLNSSGSQTGTIANLQERYPDVEGALSQSMTINFDMIKDSILSTVRTSSMIMLIVIAAFTLSFAFARLGISHDISQWIIGMDLSSTQLVIVLVIFYLLLGTFMESFAMLVTTVPILAPALVATGVDLVWFGIIMVILVEAALISPPEGINLYVLHGVRRDVQAEMDEAAGAAEEMGTITDVYIGVLPFMGVMAAVIVLLIIFPQIALWLPDLVKGTR</sequence>
<comment type="subcellular location">
    <subcellularLocation>
        <location evidence="1">Cell inner membrane</location>
        <topology evidence="1">Multi-pass membrane protein</topology>
    </subcellularLocation>
</comment>
<dbReference type="GO" id="GO:0005886">
    <property type="term" value="C:plasma membrane"/>
    <property type="evidence" value="ECO:0007669"/>
    <property type="project" value="UniProtKB-SubCell"/>
</dbReference>
<dbReference type="InterPro" id="IPR010656">
    <property type="entry name" value="DctM"/>
</dbReference>
<feature type="transmembrane region" description="Helical" evidence="7">
    <location>
        <begin position="320"/>
        <end position="340"/>
    </location>
</feature>
<proteinExistence type="predicted"/>
<evidence type="ECO:0000256" key="6">
    <source>
        <dbReference type="ARBA" id="ARBA00023136"/>
    </source>
</evidence>
<evidence type="ECO:0000256" key="5">
    <source>
        <dbReference type="ARBA" id="ARBA00022989"/>
    </source>
</evidence>
<accession>A0A160VBV7</accession>
<evidence type="ECO:0000256" key="2">
    <source>
        <dbReference type="ARBA" id="ARBA00022475"/>
    </source>
</evidence>
<dbReference type="Pfam" id="PF06808">
    <property type="entry name" value="DctM"/>
    <property type="match status" value="1"/>
</dbReference>
<feature type="transmembrane region" description="Helical" evidence="7">
    <location>
        <begin position="175"/>
        <end position="201"/>
    </location>
</feature>
<evidence type="ECO:0000256" key="1">
    <source>
        <dbReference type="ARBA" id="ARBA00004429"/>
    </source>
</evidence>
<keyword evidence="2" id="KW-1003">Cell membrane</keyword>
<dbReference type="GO" id="GO:0022857">
    <property type="term" value="F:transmembrane transporter activity"/>
    <property type="evidence" value="ECO:0007669"/>
    <property type="project" value="TreeGrafter"/>
</dbReference>
<feature type="domain" description="TRAP C4-dicarboxylate transport system permease DctM subunit" evidence="8">
    <location>
        <begin position="9"/>
        <end position="475"/>
    </location>
</feature>
<dbReference type="PANTHER" id="PTHR33362">
    <property type="entry name" value="SIALIC ACID TRAP TRANSPORTER PERMEASE PROTEIN SIAT-RELATED"/>
    <property type="match status" value="1"/>
</dbReference>
<dbReference type="AlphaFoldDB" id="A0A160VBV7"/>
<name>A0A160VBV7_9ZZZZ</name>
<feature type="transmembrane region" description="Helical" evidence="7">
    <location>
        <begin position="55"/>
        <end position="71"/>
    </location>
</feature>
<feature type="transmembrane region" description="Helical" evidence="7">
    <location>
        <begin position="376"/>
        <end position="408"/>
    </location>
</feature>
<evidence type="ECO:0000256" key="3">
    <source>
        <dbReference type="ARBA" id="ARBA00022519"/>
    </source>
</evidence>
<feature type="transmembrane region" description="Helical" evidence="7">
    <location>
        <begin position="346"/>
        <end position="369"/>
    </location>
</feature>
<dbReference type="EMBL" id="FAXA01000476">
    <property type="protein sequence ID" value="CUV03761.1"/>
    <property type="molecule type" value="Genomic_DNA"/>
</dbReference>
<dbReference type="PANTHER" id="PTHR33362:SF5">
    <property type="entry name" value="C4-DICARBOXYLATE TRAP TRANSPORTER LARGE PERMEASE PROTEIN DCTM"/>
    <property type="match status" value="1"/>
</dbReference>
<protein>
    <submittedName>
        <fullName evidence="9">TRAP-type C4-dicarboxylate transport system, large permease component</fullName>
    </submittedName>
</protein>
<feature type="transmembrane region" description="Helical" evidence="7">
    <location>
        <begin position="12"/>
        <end position="35"/>
    </location>
</feature>
<feature type="transmembrane region" description="Helical" evidence="7">
    <location>
        <begin position="136"/>
        <end position="163"/>
    </location>
</feature>
<feature type="transmembrane region" description="Helical" evidence="7">
    <location>
        <begin position="451"/>
        <end position="479"/>
    </location>
</feature>
<keyword evidence="3" id="KW-0997">Cell inner membrane</keyword>
<evidence type="ECO:0000256" key="7">
    <source>
        <dbReference type="SAM" id="Phobius"/>
    </source>
</evidence>
<keyword evidence="4 7" id="KW-0812">Transmembrane</keyword>
<feature type="transmembrane region" description="Helical" evidence="7">
    <location>
        <begin position="243"/>
        <end position="261"/>
    </location>
</feature>
<gene>
    <name evidence="9" type="ORF">MGWOODY_Clf127</name>
</gene>
<evidence type="ECO:0000256" key="4">
    <source>
        <dbReference type="ARBA" id="ARBA00022692"/>
    </source>
</evidence>
<feature type="transmembrane region" description="Helical" evidence="7">
    <location>
        <begin position="213"/>
        <end position="237"/>
    </location>
</feature>
<dbReference type="InterPro" id="IPR004681">
    <property type="entry name" value="TRAP_DctM"/>
</dbReference>
<reference evidence="9" key="1">
    <citation type="submission" date="2015-10" db="EMBL/GenBank/DDBJ databases">
        <authorList>
            <person name="Gilbert D.G."/>
        </authorList>
    </citation>
    <scope>NUCLEOTIDE SEQUENCE</scope>
</reference>
<keyword evidence="6 7" id="KW-0472">Membrane</keyword>
<evidence type="ECO:0000259" key="8">
    <source>
        <dbReference type="Pfam" id="PF06808"/>
    </source>
</evidence>